<dbReference type="RefSeq" id="WP_011698162.1">
    <property type="nucleotide sequence ID" value="NC_008554.1"/>
</dbReference>
<dbReference type="HOGENOM" id="CLU_095686_1_1_7"/>
<evidence type="ECO:0000313" key="2">
    <source>
        <dbReference type="EMBL" id="ABK16991.1"/>
    </source>
</evidence>
<evidence type="ECO:0000259" key="1">
    <source>
        <dbReference type="PROSITE" id="PS51112"/>
    </source>
</evidence>
<evidence type="ECO:0000313" key="3">
    <source>
        <dbReference type="Proteomes" id="UP000001784"/>
    </source>
</evidence>
<dbReference type="Proteomes" id="UP000001784">
    <property type="component" value="Chromosome"/>
</dbReference>
<dbReference type="AlphaFoldDB" id="A0LHT9"/>
<dbReference type="STRING" id="335543.Sfum_1299"/>
<gene>
    <name evidence="2" type="ordered locus">Sfum_1299</name>
</gene>
<sequence length="187" mass="21289">MHRGKVGVDLGLSAEEKQTLRQIAFQAIRSRCFGEPLPEPSPESPGLKERRGAFVCLHKGKELRGCIGMIEPIEPLYKTVRNMAVEAAFGDPRFCALQSDELDRVDIEISVLTRLERISDTERIEIGKHGIYIRKNYQTGLLLPQVATDNHWDTREFLEWTCRKAGIPSDAWKDPDTEIYIFSADIF</sequence>
<dbReference type="Gene3D" id="3.30.700.20">
    <property type="entry name" value="Hypothetical protein ph0010, domain 1"/>
    <property type="match status" value="1"/>
</dbReference>
<dbReference type="SUPFAM" id="SSF143447">
    <property type="entry name" value="AMMECR1-like"/>
    <property type="match status" value="1"/>
</dbReference>
<dbReference type="EMBL" id="CP000478">
    <property type="protein sequence ID" value="ABK16991.1"/>
    <property type="molecule type" value="Genomic_DNA"/>
</dbReference>
<organism evidence="2 3">
    <name type="scientific">Syntrophobacter fumaroxidans (strain DSM 10017 / MPOB)</name>
    <dbReference type="NCBI Taxonomy" id="335543"/>
    <lineage>
        <taxon>Bacteria</taxon>
        <taxon>Pseudomonadati</taxon>
        <taxon>Thermodesulfobacteriota</taxon>
        <taxon>Syntrophobacteria</taxon>
        <taxon>Syntrophobacterales</taxon>
        <taxon>Syntrophobacteraceae</taxon>
        <taxon>Syntrophobacter</taxon>
    </lineage>
</organism>
<name>A0LHT9_SYNFM</name>
<dbReference type="OrthoDB" id="9782820at2"/>
<dbReference type="Pfam" id="PF01871">
    <property type="entry name" value="AMMECR1"/>
    <property type="match status" value="1"/>
</dbReference>
<feature type="domain" description="AMMECR1" evidence="1">
    <location>
        <begin position="11"/>
        <end position="187"/>
    </location>
</feature>
<dbReference type="NCBIfam" id="TIGR04335">
    <property type="entry name" value="AmmeMemoSam_A"/>
    <property type="match status" value="1"/>
</dbReference>
<dbReference type="PANTHER" id="PTHR13016:SF0">
    <property type="entry name" value="AMME SYNDROME CANDIDATE GENE 1 PROTEIN"/>
    <property type="match status" value="1"/>
</dbReference>
<dbReference type="KEGG" id="sfu:Sfum_1299"/>
<dbReference type="InterPro" id="IPR002733">
    <property type="entry name" value="AMMECR1_domain"/>
</dbReference>
<dbReference type="PROSITE" id="PS51112">
    <property type="entry name" value="AMMECR1"/>
    <property type="match status" value="1"/>
</dbReference>
<accession>A0LHT9</accession>
<proteinExistence type="predicted"/>
<dbReference type="InterPro" id="IPR036071">
    <property type="entry name" value="AMMECR1_dom_sf"/>
</dbReference>
<dbReference type="InParanoid" id="A0LHT9"/>
<dbReference type="Gene3D" id="3.30.1490.150">
    <property type="entry name" value="Hypothetical protein ph0010, domain 2"/>
    <property type="match status" value="1"/>
</dbReference>
<dbReference type="InterPro" id="IPR023473">
    <property type="entry name" value="AMMECR1"/>
</dbReference>
<dbReference type="InterPro" id="IPR027623">
    <property type="entry name" value="AmmeMemoSam_A"/>
</dbReference>
<dbReference type="InterPro" id="IPR027485">
    <property type="entry name" value="AMMECR1_N"/>
</dbReference>
<keyword evidence="3" id="KW-1185">Reference proteome</keyword>
<protein>
    <submittedName>
        <fullName evidence="2">AMMECR1 domain protein</fullName>
    </submittedName>
</protein>
<dbReference type="PANTHER" id="PTHR13016">
    <property type="entry name" value="AMMECR1 HOMOLOG"/>
    <property type="match status" value="1"/>
</dbReference>
<dbReference type="NCBIfam" id="TIGR00296">
    <property type="entry name" value="TIGR00296 family protein"/>
    <property type="match status" value="1"/>
</dbReference>
<dbReference type="eggNOG" id="COG2078">
    <property type="taxonomic scope" value="Bacteria"/>
</dbReference>
<reference evidence="2 3" key="1">
    <citation type="submission" date="2006-10" db="EMBL/GenBank/DDBJ databases">
        <title>Complete sequence of Syntrophobacter fumaroxidans MPOB.</title>
        <authorList>
            <consortium name="US DOE Joint Genome Institute"/>
            <person name="Copeland A."/>
            <person name="Lucas S."/>
            <person name="Lapidus A."/>
            <person name="Barry K."/>
            <person name="Detter J.C."/>
            <person name="Glavina del Rio T."/>
            <person name="Hammon N."/>
            <person name="Israni S."/>
            <person name="Pitluck S."/>
            <person name="Goltsman E.G."/>
            <person name="Martinez M."/>
            <person name="Schmutz J."/>
            <person name="Larimer F."/>
            <person name="Land M."/>
            <person name="Hauser L."/>
            <person name="Kyrpides N."/>
            <person name="Kim E."/>
            <person name="Boone D.R."/>
            <person name="Brockman F."/>
            <person name="Culley D."/>
            <person name="Ferry J."/>
            <person name="Gunsalus R."/>
            <person name="McInerney M.J."/>
            <person name="Morrison M."/>
            <person name="Plugge C."/>
            <person name="Rohlin L."/>
            <person name="Scholten J."/>
            <person name="Sieber J."/>
            <person name="Stams A.J.M."/>
            <person name="Worm P."/>
            <person name="Henstra A.M."/>
            <person name="Richardson P."/>
        </authorList>
    </citation>
    <scope>NUCLEOTIDE SEQUENCE [LARGE SCALE GENOMIC DNA]</scope>
    <source>
        <strain evidence="3">DSM 10017 / MPOB</strain>
    </source>
</reference>